<dbReference type="PROSITE" id="PS51257">
    <property type="entry name" value="PROKAR_LIPOPROTEIN"/>
    <property type="match status" value="1"/>
</dbReference>
<proteinExistence type="predicted"/>
<sequence length="322" mass="32236">MPPAARIADMHTCPMSTGPVPHVGGPVMVGCPTVLIGGMPAARVGDMVTCCGPPDAIAMGSPTVFIGGMPAARMGDMCAHGGTITMGFPQVMIGEMGGAPTIPSIPSLPSIAGLSISLPEIHIPVPCIALELPHLTIPKLKKLHLPSLVGAFGKGLFEGLVNKQNLEMFAARTALVVLGANPELVGAAMAMYGAYSLYKTCDQMGDGNPVAGLGKLGSALASGNANDYAHLAGSLASIAVMGKANDAVDDAALTGARNANAISKVDDALDDASKAGNAGKAAKATSAAGKIAKAGDKIDQASAAAGQAQENEHEHHAPILEV</sequence>
<dbReference type="AlphaFoldDB" id="A0A518CGB3"/>
<organism evidence="2 3">
    <name type="scientific">Bremerella volcania</name>
    <dbReference type="NCBI Taxonomy" id="2527984"/>
    <lineage>
        <taxon>Bacteria</taxon>
        <taxon>Pseudomonadati</taxon>
        <taxon>Planctomycetota</taxon>
        <taxon>Planctomycetia</taxon>
        <taxon>Pirellulales</taxon>
        <taxon>Pirellulaceae</taxon>
        <taxon>Bremerella</taxon>
    </lineage>
</organism>
<dbReference type="EMBL" id="CP036289">
    <property type="protein sequence ID" value="QDU78268.1"/>
    <property type="molecule type" value="Genomic_DNA"/>
</dbReference>
<dbReference type="RefSeq" id="WP_144977952.1">
    <property type="nucleotide sequence ID" value="NZ_CP036289.1"/>
</dbReference>
<name>A0A518CGB3_9BACT</name>
<evidence type="ECO:0000313" key="3">
    <source>
        <dbReference type="Proteomes" id="UP000318626"/>
    </source>
</evidence>
<dbReference type="KEGG" id="bvo:Pan97_53530"/>
<dbReference type="Pfam" id="PF05488">
    <property type="entry name" value="PAAR_motif"/>
    <property type="match status" value="1"/>
</dbReference>
<dbReference type="OrthoDB" id="9807902at2"/>
<reference evidence="3" key="1">
    <citation type="submission" date="2019-02" db="EMBL/GenBank/DDBJ databases">
        <title>Deep-cultivation of Planctomycetes and their phenomic and genomic characterization uncovers novel biology.</title>
        <authorList>
            <person name="Wiegand S."/>
            <person name="Jogler M."/>
            <person name="Boedeker C."/>
            <person name="Pinto D."/>
            <person name="Vollmers J."/>
            <person name="Rivas-Marin E."/>
            <person name="Kohn T."/>
            <person name="Peeters S.H."/>
            <person name="Heuer A."/>
            <person name="Rast P."/>
            <person name="Oberbeckmann S."/>
            <person name="Bunk B."/>
            <person name="Jeske O."/>
            <person name="Meyerdierks A."/>
            <person name="Storesund J.E."/>
            <person name="Kallscheuer N."/>
            <person name="Luecker S."/>
            <person name="Lage O.M."/>
            <person name="Pohl T."/>
            <person name="Merkel B.J."/>
            <person name="Hornburger P."/>
            <person name="Mueller R.-W."/>
            <person name="Bruemmer F."/>
            <person name="Labrenz M."/>
            <person name="Spormann A.M."/>
            <person name="Op den Camp H."/>
            <person name="Overmann J."/>
            <person name="Amann R."/>
            <person name="Jetten M.S.M."/>
            <person name="Mascher T."/>
            <person name="Medema M.H."/>
            <person name="Devos D.P."/>
            <person name="Kaster A.-K."/>
            <person name="Ovreas L."/>
            <person name="Rohde M."/>
            <person name="Galperin M.Y."/>
            <person name="Jogler C."/>
        </authorList>
    </citation>
    <scope>NUCLEOTIDE SEQUENCE [LARGE SCALE GENOMIC DNA]</scope>
    <source>
        <strain evidence="3">Pan97</strain>
    </source>
</reference>
<keyword evidence="3" id="KW-1185">Reference proteome</keyword>
<dbReference type="Proteomes" id="UP000318626">
    <property type="component" value="Chromosome"/>
</dbReference>
<dbReference type="CDD" id="cd14738">
    <property type="entry name" value="PAAR_2"/>
    <property type="match status" value="1"/>
</dbReference>
<evidence type="ECO:0000256" key="1">
    <source>
        <dbReference type="SAM" id="MobiDB-lite"/>
    </source>
</evidence>
<feature type="region of interest" description="Disordered" evidence="1">
    <location>
        <begin position="301"/>
        <end position="322"/>
    </location>
</feature>
<gene>
    <name evidence="2" type="ORF">Pan97_53530</name>
</gene>
<evidence type="ECO:0000313" key="2">
    <source>
        <dbReference type="EMBL" id="QDU78268.1"/>
    </source>
</evidence>
<dbReference type="Gene3D" id="2.60.200.60">
    <property type="match status" value="2"/>
</dbReference>
<accession>A0A518CGB3</accession>
<dbReference type="InterPro" id="IPR008727">
    <property type="entry name" value="PAAR_motif"/>
</dbReference>
<feature type="compositionally biased region" description="Basic and acidic residues" evidence="1">
    <location>
        <begin position="310"/>
        <end position="322"/>
    </location>
</feature>
<protein>
    <submittedName>
        <fullName evidence="2">PAAR motif protein</fullName>
    </submittedName>
</protein>